<evidence type="ECO:0000256" key="5">
    <source>
        <dbReference type="SAM" id="MobiDB-lite"/>
    </source>
</evidence>
<protein>
    <submittedName>
        <fullName evidence="8">Pulmonary surfactant-associated protein D-like</fullName>
    </submittedName>
</protein>
<dbReference type="OMA" id="AFKEVWI"/>
<dbReference type="GO" id="GO:0030198">
    <property type="term" value="P:extracellular matrix organization"/>
    <property type="evidence" value="ECO:0007669"/>
    <property type="project" value="TreeGrafter"/>
</dbReference>
<evidence type="ECO:0000256" key="1">
    <source>
        <dbReference type="ARBA" id="ARBA00004498"/>
    </source>
</evidence>
<dbReference type="FunFam" id="3.10.100.10:FF:000125">
    <property type="entry name" value="Mannan-binding lectin H3"/>
    <property type="match status" value="1"/>
</dbReference>
<dbReference type="InterPro" id="IPR050149">
    <property type="entry name" value="Collagen_superfamily"/>
</dbReference>
<keyword evidence="6" id="KW-0732">Signal</keyword>
<dbReference type="Pfam" id="PF01391">
    <property type="entry name" value="Collagen"/>
    <property type="match status" value="1"/>
</dbReference>
<accession>A0A3B3BFW9</accession>
<dbReference type="PaxDb" id="30732-ENSOMEP00000004476"/>
<evidence type="ECO:0000256" key="4">
    <source>
        <dbReference type="ARBA" id="ARBA00023119"/>
    </source>
</evidence>
<keyword evidence="3" id="KW-0106">Calcium</keyword>
<dbReference type="GeneTree" id="ENSGT00940000154368"/>
<feature type="region of interest" description="Disordered" evidence="5">
    <location>
        <begin position="38"/>
        <end position="217"/>
    </location>
</feature>
<proteinExistence type="predicted"/>
<dbReference type="RefSeq" id="XP_036068165.1">
    <property type="nucleotide sequence ID" value="XM_036212272.1"/>
</dbReference>
<feature type="compositionally biased region" description="Low complexity" evidence="5">
    <location>
        <begin position="128"/>
        <end position="138"/>
    </location>
</feature>
<dbReference type="InterPro" id="IPR016186">
    <property type="entry name" value="C-type_lectin-like/link_sf"/>
</dbReference>
<name>A0A3B3BFW9_ORYME</name>
<dbReference type="PANTHER" id="PTHR24023">
    <property type="entry name" value="COLLAGEN ALPHA"/>
    <property type="match status" value="1"/>
</dbReference>
<comment type="subcellular location">
    <subcellularLocation>
        <location evidence="1">Secreted</location>
        <location evidence="1">Extracellular space</location>
        <location evidence="1">Extracellular matrix</location>
    </subcellularLocation>
</comment>
<dbReference type="KEGG" id="oml:112152055"/>
<dbReference type="GO" id="GO:0005581">
    <property type="term" value="C:collagen trimer"/>
    <property type="evidence" value="ECO:0007669"/>
    <property type="project" value="UniProtKB-KW"/>
</dbReference>
<dbReference type="GeneID" id="112152055"/>
<feature type="domain" description="C-type lectin" evidence="7">
    <location>
        <begin position="245"/>
        <end position="348"/>
    </location>
</feature>
<feature type="compositionally biased region" description="Basic and acidic residues" evidence="5">
    <location>
        <begin position="158"/>
        <end position="171"/>
    </location>
</feature>
<dbReference type="RefSeq" id="XP_024137057.1">
    <property type="nucleotide sequence ID" value="XM_024281289.2"/>
</dbReference>
<evidence type="ECO:0000256" key="6">
    <source>
        <dbReference type="SAM" id="SignalP"/>
    </source>
</evidence>
<reference evidence="8" key="2">
    <citation type="submission" date="2025-09" db="UniProtKB">
        <authorList>
            <consortium name="Ensembl"/>
        </authorList>
    </citation>
    <scope>IDENTIFICATION</scope>
</reference>
<feature type="compositionally biased region" description="Low complexity" evidence="5">
    <location>
        <begin position="177"/>
        <end position="209"/>
    </location>
</feature>
<evidence type="ECO:0000313" key="8">
    <source>
        <dbReference type="Ensembl" id="ENSOMEP00000004476.1"/>
    </source>
</evidence>
<keyword evidence="4" id="KW-0176">Collagen</keyword>
<evidence type="ECO:0000259" key="7">
    <source>
        <dbReference type="PROSITE" id="PS50041"/>
    </source>
</evidence>
<dbReference type="GO" id="GO:0030020">
    <property type="term" value="F:extracellular matrix structural constituent conferring tensile strength"/>
    <property type="evidence" value="ECO:0007669"/>
    <property type="project" value="TreeGrafter"/>
</dbReference>
<dbReference type="AlphaFoldDB" id="A0A3B3BFW9"/>
<dbReference type="OrthoDB" id="10255512at2759"/>
<reference evidence="8" key="1">
    <citation type="submission" date="2025-08" db="UniProtKB">
        <authorList>
            <consortium name="Ensembl"/>
        </authorList>
    </citation>
    <scope>IDENTIFICATION</scope>
</reference>
<feature type="compositionally biased region" description="Pro residues" evidence="5">
    <location>
        <begin position="38"/>
        <end position="63"/>
    </location>
</feature>
<dbReference type="InterPro" id="IPR016187">
    <property type="entry name" value="CTDL_fold"/>
</dbReference>
<dbReference type="Gene3D" id="3.10.100.10">
    <property type="entry name" value="Mannose-Binding Protein A, subunit A"/>
    <property type="match status" value="1"/>
</dbReference>
<dbReference type="PROSITE" id="PS50041">
    <property type="entry name" value="C_TYPE_LECTIN_2"/>
    <property type="match status" value="1"/>
</dbReference>
<sequence>MRTCLLLCVLCGTVPVSHSQFLARGKYGFGSGYVIQPEPPALAGPPGPPGPRGSPGPPGPPGPLGLTIIGPKGNKGDLGPMGFTGPPGKPGFPGQPGRLGFPGLDGKPGPRGSPGDVGEQGPKGESGPQGRPGVQGPRGTPGGKGLQGEIGPQGEPGRPGDEGKQGPKGEKGSLGSTGPQGQEGERGPTGPRGESGPSGPRGSRGPPGTCDKDTCSGSSEVKALQDSLTKLQQYVLAKEYPFVRRVGQKFFVSKSERDSFETAVEFCSQRGLELALPQNEEENSKLMEVFGDAFKEVWIGVNNKTADGKFQVDLNNQPLIFTKWETGQPDGSIQDTGCTVLTEHGFWRVMRECYYNAFIVCQI</sequence>
<evidence type="ECO:0000256" key="2">
    <source>
        <dbReference type="ARBA" id="ARBA00022530"/>
    </source>
</evidence>
<keyword evidence="2" id="KW-0272">Extracellular matrix</keyword>
<dbReference type="GO" id="GO:0005615">
    <property type="term" value="C:extracellular space"/>
    <property type="evidence" value="ECO:0007669"/>
    <property type="project" value="TreeGrafter"/>
</dbReference>
<dbReference type="InterPro" id="IPR008160">
    <property type="entry name" value="Collagen"/>
</dbReference>
<evidence type="ECO:0000256" key="3">
    <source>
        <dbReference type="ARBA" id="ARBA00022837"/>
    </source>
</evidence>
<dbReference type="Ensembl" id="ENSOMET00000009105.1">
    <property type="protein sequence ID" value="ENSOMEP00000004476.1"/>
    <property type="gene ID" value="ENSOMEG00000005429.1"/>
</dbReference>
<dbReference type="InterPro" id="IPR001304">
    <property type="entry name" value="C-type_lectin-like"/>
</dbReference>
<dbReference type="STRING" id="30732.ENSOMEP00000004476"/>
<dbReference type="RefSeq" id="XP_036068166.1">
    <property type="nucleotide sequence ID" value="XM_036212273.1"/>
</dbReference>
<evidence type="ECO:0000313" key="9">
    <source>
        <dbReference type="Proteomes" id="UP000261560"/>
    </source>
</evidence>
<organism evidence="8 9">
    <name type="scientific">Oryzias melastigma</name>
    <name type="common">Marine medaka</name>
    <dbReference type="NCBI Taxonomy" id="30732"/>
    <lineage>
        <taxon>Eukaryota</taxon>
        <taxon>Metazoa</taxon>
        <taxon>Chordata</taxon>
        <taxon>Craniata</taxon>
        <taxon>Vertebrata</taxon>
        <taxon>Euteleostomi</taxon>
        <taxon>Actinopterygii</taxon>
        <taxon>Neopterygii</taxon>
        <taxon>Teleostei</taxon>
        <taxon>Neoteleostei</taxon>
        <taxon>Acanthomorphata</taxon>
        <taxon>Ovalentaria</taxon>
        <taxon>Atherinomorphae</taxon>
        <taxon>Beloniformes</taxon>
        <taxon>Adrianichthyidae</taxon>
        <taxon>Oryziinae</taxon>
        <taxon>Oryzias</taxon>
    </lineage>
</organism>
<feature type="chain" id="PRO_5017412883" evidence="6">
    <location>
        <begin position="20"/>
        <end position="363"/>
    </location>
</feature>
<keyword evidence="9" id="KW-1185">Reference proteome</keyword>
<dbReference type="GO" id="GO:0031012">
    <property type="term" value="C:extracellular matrix"/>
    <property type="evidence" value="ECO:0007669"/>
    <property type="project" value="TreeGrafter"/>
</dbReference>
<dbReference type="PANTHER" id="PTHR24023:SF1082">
    <property type="entry name" value="COLLAGEN TRIPLE HELIX REPEAT"/>
    <property type="match status" value="1"/>
</dbReference>
<feature type="signal peptide" evidence="6">
    <location>
        <begin position="1"/>
        <end position="19"/>
    </location>
</feature>
<keyword evidence="2" id="KW-0964">Secreted</keyword>
<dbReference type="SUPFAM" id="SSF56436">
    <property type="entry name" value="C-type lectin-like"/>
    <property type="match status" value="1"/>
</dbReference>
<dbReference type="Pfam" id="PF00059">
    <property type="entry name" value="Lectin_C"/>
    <property type="match status" value="1"/>
</dbReference>
<dbReference type="SMART" id="SM00034">
    <property type="entry name" value="CLECT"/>
    <property type="match status" value="1"/>
</dbReference>
<dbReference type="Proteomes" id="UP000261560">
    <property type="component" value="Unplaced"/>
</dbReference>
<feature type="compositionally biased region" description="Gly residues" evidence="5">
    <location>
        <begin position="139"/>
        <end position="148"/>
    </location>
</feature>